<name>A0A0Q5TI86_DROER</name>
<proteinExistence type="predicted"/>
<feature type="transmembrane region" description="Helical" evidence="1">
    <location>
        <begin position="77"/>
        <end position="99"/>
    </location>
</feature>
<reference evidence="2 3" key="1">
    <citation type="journal article" date="2007" name="Nature">
        <title>Evolution of genes and genomes on the Drosophila phylogeny.</title>
        <authorList>
            <consortium name="Drosophila 12 Genomes Consortium"/>
            <person name="Clark A.G."/>
            <person name="Eisen M.B."/>
            <person name="Smith D.R."/>
            <person name="Bergman C.M."/>
            <person name="Oliver B."/>
            <person name="Markow T.A."/>
            <person name="Kaufman T.C."/>
            <person name="Kellis M."/>
            <person name="Gelbart W."/>
            <person name="Iyer V.N."/>
            <person name="Pollard D.A."/>
            <person name="Sackton T.B."/>
            <person name="Larracuente A.M."/>
            <person name="Singh N.D."/>
            <person name="Abad J.P."/>
            <person name="Abt D.N."/>
            <person name="Adryan B."/>
            <person name="Aguade M."/>
            <person name="Akashi H."/>
            <person name="Anderson W.W."/>
            <person name="Aquadro C.F."/>
            <person name="Ardell D.H."/>
            <person name="Arguello R."/>
            <person name="Artieri C.G."/>
            <person name="Barbash D.A."/>
            <person name="Barker D."/>
            <person name="Barsanti P."/>
            <person name="Batterham P."/>
            <person name="Batzoglou S."/>
            <person name="Begun D."/>
            <person name="Bhutkar A."/>
            <person name="Blanco E."/>
            <person name="Bosak S.A."/>
            <person name="Bradley R.K."/>
            <person name="Brand A.D."/>
            <person name="Brent M.R."/>
            <person name="Brooks A.N."/>
            <person name="Brown R.H."/>
            <person name="Butlin R.K."/>
            <person name="Caggese C."/>
            <person name="Calvi B.R."/>
            <person name="Bernardo de Carvalho A."/>
            <person name="Caspi A."/>
            <person name="Castrezana S."/>
            <person name="Celniker S.E."/>
            <person name="Chang J.L."/>
            <person name="Chapple C."/>
            <person name="Chatterji S."/>
            <person name="Chinwalla A."/>
            <person name="Civetta A."/>
            <person name="Clifton S.W."/>
            <person name="Comeron J.M."/>
            <person name="Costello J.C."/>
            <person name="Coyne J.A."/>
            <person name="Daub J."/>
            <person name="David R.G."/>
            <person name="Delcher A.L."/>
            <person name="Delehaunty K."/>
            <person name="Do C.B."/>
            <person name="Ebling H."/>
            <person name="Edwards K."/>
            <person name="Eickbush T."/>
            <person name="Evans J.D."/>
            <person name="Filipski A."/>
            <person name="Findeiss S."/>
            <person name="Freyhult E."/>
            <person name="Fulton L."/>
            <person name="Fulton R."/>
            <person name="Garcia A.C."/>
            <person name="Gardiner A."/>
            <person name="Garfield D.A."/>
            <person name="Garvin B.E."/>
            <person name="Gibson G."/>
            <person name="Gilbert D."/>
            <person name="Gnerre S."/>
            <person name="Godfrey J."/>
            <person name="Good R."/>
            <person name="Gotea V."/>
            <person name="Gravely B."/>
            <person name="Greenberg A.J."/>
            <person name="Griffiths-Jones S."/>
            <person name="Gross S."/>
            <person name="Guigo R."/>
            <person name="Gustafson E.A."/>
            <person name="Haerty W."/>
            <person name="Hahn M.W."/>
            <person name="Halligan D.L."/>
            <person name="Halpern A.L."/>
            <person name="Halter G.M."/>
            <person name="Han M.V."/>
            <person name="Heger A."/>
            <person name="Hillier L."/>
            <person name="Hinrichs A.S."/>
            <person name="Holmes I."/>
            <person name="Hoskins R.A."/>
            <person name="Hubisz M.J."/>
            <person name="Hultmark D."/>
            <person name="Huntley M.A."/>
            <person name="Jaffe D.B."/>
            <person name="Jagadeeshan S."/>
            <person name="Jeck W.R."/>
            <person name="Johnson J."/>
            <person name="Jones C.D."/>
            <person name="Jordan W.C."/>
            <person name="Karpen G.H."/>
            <person name="Kataoka E."/>
            <person name="Keightley P.D."/>
            <person name="Kheradpour P."/>
            <person name="Kirkness E.F."/>
            <person name="Koerich L.B."/>
            <person name="Kristiansen K."/>
            <person name="Kudrna D."/>
            <person name="Kulathinal R.J."/>
            <person name="Kumar S."/>
            <person name="Kwok R."/>
            <person name="Lander E."/>
            <person name="Langley C.H."/>
            <person name="Lapoint R."/>
            <person name="Lazzaro B.P."/>
            <person name="Lee S.J."/>
            <person name="Levesque L."/>
            <person name="Li R."/>
            <person name="Lin C.F."/>
            <person name="Lin M.F."/>
            <person name="Lindblad-Toh K."/>
            <person name="Llopart A."/>
            <person name="Long M."/>
            <person name="Low L."/>
            <person name="Lozovsky E."/>
            <person name="Lu J."/>
            <person name="Luo M."/>
            <person name="Machado C.A."/>
            <person name="Makalowski W."/>
            <person name="Marzo M."/>
            <person name="Matsuda M."/>
            <person name="Matzkin L."/>
            <person name="McAllister B."/>
            <person name="McBride C.S."/>
            <person name="McKernan B."/>
            <person name="McKernan K."/>
            <person name="Mendez-Lago M."/>
            <person name="Minx P."/>
            <person name="Mollenhauer M.U."/>
            <person name="Montooth K."/>
            <person name="Mount S.M."/>
            <person name="Mu X."/>
            <person name="Myers E."/>
            <person name="Negre B."/>
            <person name="Newfeld S."/>
            <person name="Nielsen R."/>
            <person name="Noor M.A."/>
            <person name="O'Grady P."/>
            <person name="Pachter L."/>
            <person name="Papaceit M."/>
            <person name="Parisi M.J."/>
            <person name="Parisi M."/>
            <person name="Parts L."/>
            <person name="Pedersen J.S."/>
            <person name="Pesole G."/>
            <person name="Phillippy A.M."/>
            <person name="Ponting C.P."/>
            <person name="Pop M."/>
            <person name="Porcelli D."/>
            <person name="Powell J.R."/>
            <person name="Prohaska S."/>
            <person name="Pruitt K."/>
            <person name="Puig M."/>
            <person name="Quesneville H."/>
            <person name="Ram K.R."/>
            <person name="Rand D."/>
            <person name="Rasmussen M.D."/>
            <person name="Reed L.K."/>
            <person name="Reenan R."/>
            <person name="Reily A."/>
            <person name="Remington K.A."/>
            <person name="Rieger T.T."/>
            <person name="Ritchie M.G."/>
            <person name="Robin C."/>
            <person name="Rogers Y.H."/>
            <person name="Rohde C."/>
            <person name="Rozas J."/>
            <person name="Rubenfield M.J."/>
            <person name="Ruiz A."/>
            <person name="Russo S."/>
            <person name="Salzberg S.L."/>
            <person name="Sanchez-Gracia A."/>
            <person name="Saranga D.J."/>
            <person name="Sato H."/>
            <person name="Schaeffer S.W."/>
            <person name="Schatz M.C."/>
            <person name="Schlenke T."/>
            <person name="Schwartz R."/>
            <person name="Segarra C."/>
            <person name="Singh R.S."/>
            <person name="Sirot L."/>
            <person name="Sirota M."/>
            <person name="Sisneros N.B."/>
            <person name="Smith C.D."/>
            <person name="Smith T.F."/>
            <person name="Spieth J."/>
            <person name="Stage D.E."/>
            <person name="Stark A."/>
            <person name="Stephan W."/>
            <person name="Strausberg R.L."/>
            <person name="Strempel S."/>
            <person name="Sturgill D."/>
            <person name="Sutton G."/>
            <person name="Sutton G.G."/>
            <person name="Tao W."/>
            <person name="Teichmann S."/>
            <person name="Tobari Y.N."/>
            <person name="Tomimura Y."/>
            <person name="Tsolas J.M."/>
            <person name="Valente V.L."/>
            <person name="Venter E."/>
            <person name="Venter J.C."/>
            <person name="Vicario S."/>
            <person name="Vieira F.G."/>
            <person name="Vilella A.J."/>
            <person name="Villasante A."/>
            <person name="Walenz B."/>
            <person name="Wang J."/>
            <person name="Wasserman M."/>
            <person name="Watts T."/>
            <person name="Wilson D."/>
            <person name="Wilson R.K."/>
            <person name="Wing R.A."/>
            <person name="Wolfner M.F."/>
            <person name="Wong A."/>
            <person name="Wong G.K."/>
            <person name="Wu C.I."/>
            <person name="Wu G."/>
            <person name="Yamamoto D."/>
            <person name="Yang H.P."/>
            <person name="Yang S.P."/>
            <person name="Yorke J.A."/>
            <person name="Yoshida K."/>
            <person name="Zdobnov E."/>
            <person name="Zhang P."/>
            <person name="Zhang Y."/>
            <person name="Zimin A.V."/>
            <person name="Baldwin J."/>
            <person name="Abdouelleil A."/>
            <person name="Abdulkadir J."/>
            <person name="Abebe A."/>
            <person name="Abera B."/>
            <person name="Abreu J."/>
            <person name="Acer S.C."/>
            <person name="Aftuck L."/>
            <person name="Alexander A."/>
            <person name="An P."/>
            <person name="Anderson E."/>
            <person name="Anderson S."/>
            <person name="Arachi H."/>
            <person name="Azer M."/>
            <person name="Bachantsang P."/>
            <person name="Barry A."/>
            <person name="Bayul T."/>
            <person name="Berlin A."/>
            <person name="Bessette D."/>
            <person name="Bloom T."/>
            <person name="Blye J."/>
            <person name="Boguslavskiy L."/>
            <person name="Bonnet C."/>
            <person name="Boukhgalter B."/>
            <person name="Bourzgui I."/>
            <person name="Brown A."/>
            <person name="Cahill P."/>
            <person name="Channer S."/>
            <person name="Cheshatsang Y."/>
            <person name="Chuda L."/>
            <person name="Citroen M."/>
            <person name="Collymore A."/>
            <person name="Cooke P."/>
            <person name="Costello M."/>
            <person name="D'Aco K."/>
            <person name="Daza R."/>
            <person name="De Haan G."/>
            <person name="DeGray S."/>
            <person name="DeMaso C."/>
            <person name="Dhargay N."/>
            <person name="Dooley K."/>
            <person name="Dooley E."/>
            <person name="Doricent M."/>
            <person name="Dorje P."/>
            <person name="Dorjee K."/>
            <person name="Dupes A."/>
            <person name="Elong R."/>
            <person name="Falk J."/>
            <person name="Farina A."/>
            <person name="Faro S."/>
            <person name="Ferguson D."/>
            <person name="Fisher S."/>
            <person name="Foley C.D."/>
            <person name="Franke A."/>
            <person name="Friedrich D."/>
            <person name="Gadbois L."/>
            <person name="Gearin G."/>
            <person name="Gearin C.R."/>
            <person name="Giannoukos G."/>
            <person name="Goode T."/>
            <person name="Graham J."/>
            <person name="Grandbois E."/>
            <person name="Grewal S."/>
            <person name="Gyaltsen K."/>
            <person name="Hafez N."/>
            <person name="Hagos B."/>
            <person name="Hall J."/>
            <person name="Henson C."/>
            <person name="Hollinger A."/>
            <person name="Honan T."/>
            <person name="Huard M.D."/>
            <person name="Hughes L."/>
            <person name="Hurhula B."/>
            <person name="Husby M.E."/>
            <person name="Kamat A."/>
            <person name="Kanga B."/>
            <person name="Kashin S."/>
            <person name="Khazanovich D."/>
            <person name="Kisner P."/>
            <person name="Lance K."/>
            <person name="Lara M."/>
            <person name="Lee W."/>
            <person name="Lennon N."/>
            <person name="Letendre F."/>
            <person name="LeVine R."/>
            <person name="Lipovsky A."/>
            <person name="Liu X."/>
            <person name="Liu J."/>
            <person name="Liu S."/>
            <person name="Lokyitsang T."/>
            <person name="Lokyitsang Y."/>
            <person name="Lubonja R."/>
            <person name="Lui A."/>
            <person name="MacDonald P."/>
            <person name="Magnisalis V."/>
            <person name="Maru K."/>
            <person name="Matthews C."/>
            <person name="McCusker W."/>
            <person name="McDonough S."/>
            <person name="Mehta T."/>
            <person name="Meldrim J."/>
            <person name="Meneus L."/>
            <person name="Mihai O."/>
            <person name="Mihalev A."/>
            <person name="Mihova T."/>
            <person name="Mittelman R."/>
            <person name="Mlenga V."/>
            <person name="Montmayeur A."/>
            <person name="Mulrain L."/>
            <person name="Navidi A."/>
            <person name="Naylor J."/>
            <person name="Negash T."/>
            <person name="Nguyen T."/>
            <person name="Nguyen N."/>
            <person name="Nicol R."/>
            <person name="Norbu C."/>
            <person name="Norbu N."/>
            <person name="Novod N."/>
            <person name="O'Neill B."/>
            <person name="Osman S."/>
            <person name="Markiewicz E."/>
            <person name="Oyono O.L."/>
            <person name="Patti C."/>
            <person name="Phunkhang P."/>
            <person name="Pierre F."/>
            <person name="Priest M."/>
            <person name="Raghuraman S."/>
            <person name="Rege F."/>
            <person name="Reyes R."/>
            <person name="Rise C."/>
            <person name="Rogov P."/>
            <person name="Ross K."/>
            <person name="Ryan E."/>
            <person name="Settipalli S."/>
            <person name="Shea T."/>
            <person name="Sherpa N."/>
            <person name="Shi L."/>
            <person name="Shih D."/>
            <person name="Sparrow T."/>
            <person name="Spaulding J."/>
            <person name="Stalker J."/>
            <person name="Stange-Thomann N."/>
            <person name="Stavropoulos S."/>
            <person name="Stone C."/>
            <person name="Strader C."/>
            <person name="Tesfaye S."/>
            <person name="Thomson T."/>
            <person name="Thoulutsang Y."/>
            <person name="Thoulutsang D."/>
            <person name="Topham K."/>
            <person name="Topping I."/>
            <person name="Tsamla T."/>
            <person name="Vassiliev H."/>
            <person name="Vo A."/>
            <person name="Wangchuk T."/>
            <person name="Wangdi T."/>
            <person name="Weiand M."/>
            <person name="Wilkinson J."/>
            <person name="Wilson A."/>
            <person name="Yadav S."/>
            <person name="Young G."/>
            <person name="Yu Q."/>
            <person name="Zembek L."/>
            <person name="Zhong D."/>
            <person name="Zimmer A."/>
            <person name="Zwirko Z."/>
            <person name="Jaffe D.B."/>
            <person name="Alvarez P."/>
            <person name="Brockman W."/>
            <person name="Butler J."/>
            <person name="Chin C."/>
            <person name="Gnerre S."/>
            <person name="Grabherr M."/>
            <person name="Kleber M."/>
            <person name="Mauceli E."/>
            <person name="MacCallum I."/>
        </authorList>
    </citation>
    <scope>NUCLEOTIDE SEQUENCE [LARGE SCALE GENOMIC DNA]</scope>
    <source>
        <strain evidence="2 3">TSC#14021-0224.01</strain>
    </source>
</reference>
<evidence type="ECO:0000313" key="2">
    <source>
        <dbReference type="EMBL" id="KQS30535.1"/>
    </source>
</evidence>
<keyword evidence="1" id="KW-0472">Membrane</keyword>
<organism evidence="2 3">
    <name type="scientific">Drosophila erecta</name>
    <name type="common">Fruit fly</name>
    <dbReference type="NCBI Taxonomy" id="7220"/>
    <lineage>
        <taxon>Eukaryota</taxon>
        <taxon>Metazoa</taxon>
        <taxon>Ecdysozoa</taxon>
        <taxon>Arthropoda</taxon>
        <taxon>Hexapoda</taxon>
        <taxon>Insecta</taxon>
        <taxon>Pterygota</taxon>
        <taxon>Neoptera</taxon>
        <taxon>Endopterygota</taxon>
        <taxon>Diptera</taxon>
        <taxon>Brachycera</taxon>
        <taxon>Muscomorpha</taxon>
        <taxon>Ephydroidea</taxon>
        <taxon>Drosophilidae</taxon>
        <taxon>Drosophila</taxon>
        <taxon>Sophophora</taxon>
    </lineage>
</organism>
<keyword evidence="3" id="KW-1185">Reference proteome</keyword>
<evidence type="ECO:0000313" key="3">
    <source>
        <dbReference type="Proteomes" id="UP000008711"/>
    </source>
</evidence>
<dbReference type="KEGG" id="der:26526757"/>
<dbReference type="OrthoDB" id="7832832at2759"/>
<feature type="transmembrane region" description="Helical" evidence="1">
    <location>
        <begin position="12"/>
        <end position="31"/>
    </location>
</feature>
<reference evidence="2 3" key="2">
    <citation type="journal article" date="2008" name="Bioinformatics">
        <title>Assembly reconciliation.</title>
        <authorList>
            <person name="Zimin A.V."/>
            <person name="Smith D.R."/>
            <person name="Sutton G."/>
            <person name="Yorke J.A."/>
        </authorList>
    </citation>
    <scope>NUCLEOTIDE SEQUENCE [LARGE SCALE GENOMIC DNA]</scope>
    <source>
        <strain evidence="2 3">TSC#14021-0224.01</strain>
    </source>
</reference>
<protein>
    <recommendedName>
        <fullName evidence="4">MARVEL domain-containing protein</fullName>
    </recommendedName>
</protein>
<gene>
    <name evidence="2" type="primary">Dere\GG26933</name>
    <name evidence="2" type="synonym">GG26933</name>
    <name evidence="2" type="ORF">Dere_GG26933</name>
</gene>
<dbReference type="AlphaFoldDB" id="A0A0Q5TI86"/>
<feature type="transmembrane region" description="Helical" evidence="1">
    <location>
        <begin position="51"/>
        <end position="70"/>
    </location>
</feature>
<dbReference type="EMBL" id="CH954180">
    <property type="protein sequence ID" value="KQS30535.1"/>
    <property type="molecule type" value="Genomic_DNA"/>
</dbReference>
<keyword evidence="1" id="KW-1133">Transmembrane helix</keyword>
<accession>A0A0Q5TI86</accession>
<keyword evidence="1" id="KW-0812">Transmembrane</keyword>
<feature type="transmembrane region" description="Helical" evidence="1">
    <location>
        <begin position="111"/>
        <end position="132"/>
    </location>
</feature>
<evidence type="ECO:0000256" key="1">
    <source>
        <dbReference type="SAM" id="Phobius"/>
    </source>
</evidence>
<evidence type="ECO:0008006" key="4">
    <source>
        <dbReference type="Google" id="ProtNLM"/>
    </source>
</evidence>
<sequence>MGCRLRKCCCLISLRVGCMISALLLFFFELIAVPLGNARPCCDSLEGALSVAYRVLEIVHFVGCLMLFVASFVKTSVLVLIFLFTSCLRTVLHPAFLVAEVLIWDADLIDISLSITGLFLGIYFWIVAYAFYFKCREEVLMDSPRVTISRKIDSIILVA</sequence>
<dbReference type="Proteomes" id="UP000008711">
    <property type="component" value="Unassembled WGS sequence"/>
</dbReference>